<evidence type="ECO:0000256" key="3">
    <source>
        <dbReference type="PROSITE-ProRule" id="PRU00047"/>
    </source>
</evidence>
<dbReference type="InterPro" id="IPR036397">
    <property type="entry name" value="RNaseH_sf"/>
</dbReference>
<dbReference type="GO" id="GO:0016787">
    <property type="term" value="F:hydrolase activity"/>
    <property type="evidence" value="ECO:0007669"/>
    <property type="project" value="UniProtKB-KW"/>
</dbReference>
<protein>
    <submittedName>
        <fullName evidence="7">Retrovirus-related Pol polyprotein from transposon TNT 1-94</fullName>
    </submittedName>
</protein>
<keyword evidence="3" id="KW-0862">Zinc</keyword>
<evidence type="ECO:0000256" key="1">
    <source>
        <dbReference type="ARBA" id="ARBA00022723"/>
    </source>
</evidence>
<dbReference type="Pfam" id="PF25597">
    <property type="entry name" value="SH3_retrovirus"/>
    <property type="match status" value="1"/>
</dbReference>
<dbReference type="InterPro" id="IPR057670">
    <property type="entry name" value="SH3_retrovirus"/>
</dbReference>
<dbReference type="EMBL" id="BKCJ010001044">
    <property type="protein sequence ID" value="GEU38373.1"/>
    <property type="molecule type" value="Genomic_DNA"/>
</dbReference>
<comment type="caution">
    <text evidence="7">The sequence shown here is derived from an EMBL/GenBank/DDBJ whole genome shotgun (WGS) entry which is preliminary data.</text>
</comment>
<organism evidence="7">
    <name type="scientific">Tanacetum cinerariifolium</name>
    <name type="common">Dalmatian daisy</name>
    <name type="synonym">Chrysanthemum cinerariifolium</name>
    <dbReference type="NCBI Taxonomy" id="118510"/>
    <lineage>
        <taxon>Eukaryota</taxon>
        <taxon>Viridiplantae</taxon>
        <taxon>Streptophyta</taxon>
        <taxon>Embryophyta</taxon>
        <taxon>Tracheophyta</taxon>
        <taxon>Spermatophyta</taxon>
        <taxon>Magnoliopsida</taxon>
        <taxon>eudicotyledons</taxon>
        <taxon>Gunneridae</taxon>
        <taxon>Pentapetalae</taxon>
        <taxon>asterids</taxon>
        <taxon>campanulids</taxon>
        <taxon>Asterales</taxon>
        <taxon>Asteraceae</taxon>
        <taxon>Asteroideae</taxon>
        <taxon>Anthemideae</taxon>
        <taxon>Anthemidinae</taxon>
        <taxon>Tanacetum</taxon>
    </lineage>
</organism>
<dbReference type="GO" id="GO:0008270">
    <property type="term" value="F:zinc ion binding"/>
    <property type="evidence" value="ECO:0007669"/>
    <property type="project" value="UniProtKB-KW"/>
</dbReference>
<keyword evidence="3" id="KW-0863">Zinc-finger</keyword>
<reference evidence="7" key="1">
    <citation type="journal article" date="2019" name="Sci. Rep.">
        <title>Draft genome of Tanacetum cinerariifolium, the natural source of mosquito coil.</title>
        <authorList>
            <person name="Yamashiro T."/>
            <person name="Shiraishi A."/>
            <person name="Satake H."/>
            <person name="Nakayama K."/>
        </authorList>
    </citation>
    <scope>NUCLEOTIDE SEQUENCE</scope>
</reference>
<proteinExistence type="predicted"/>
<dbReference type="SUPFAM" id="SSF57756">
    <property type="entry name" value="Retrovirus zinc finger-like domains"/>
    <property type="match status" value="1"/>
</dbReference>
<dbReference type="AlphaFoldDB" id="A0A6L2JN71"/>
<dbReference type="PROSITE" id="PS50158">
    <property type="entry name" value="ZF_CCHC"/>
    <property type="match status" value="1"/>
</dbReference>
<evidence type="ECO:0000256" key="4">
    <source>
        <dbReference type="SAM" id="Coils"/>
    </source>
</evidence>
<dbReference type="Gene3D" id="4.10.60.10">
    <property type="entry name" value="Zinc finger, CCHC-type"/>
    <property type="match status" value="1"/>
</dbReference>
<dbReference type="GO" id="GO:0003676">
    <property type="term" value="F:nucleic acid binding"/>
    <property type="evidence" value="ECO:0007669"/>
    <property type="project" value="InterPro"/>
</dbReference>
<evidence type="ECO:0000313" key="7">
    <source>
        <dbReference type="EMBL" id="GEU38373.1"/>
    </source>
</evidence>
<gene>
    <name evidence="7" type="ORF">Tci_010351</name>
</gene>
<feature type="compositionally biased region" description="Polar residues" evidence="5">
    <location>
        <begin position="899"/>
        <end position="909"/>
    </location>
</feature>
<dbReference type="SUPFAM" id="SSF53098">
    <property type="entry name" value="Ribonuclease H-like"/>
    <property type="match status" value="1"/>
</dbReference>
<dbReference type="InterPro" id="IPR001878">
    <property type="entry name" value="Znf_CCHC"/>
</dbReference>
<feature type="region of interest" description="Disordered" evidence="5">
    <location>
        <begin position="899"/>
        <end position="939"/>
    </location>
</feature>
<accession>A0A6L2JN71</accession>
<dbReference type="InterPro" id="IPR036875">
    <property type="entry name" value="Znf_CCHC_sf"/>
</dbReference>
<feature type="compositionally biased region" description="Basic and acidic residues" evidence="5">
    <location>
        <begin position="405"/>
        <end position="416"/>
    </location>
</feature>
<feature type="domain" description="CCHC-type" evidence="6">
    <location>
        <begin position="131"/>
        <end position="146"/>
    </location>
</feature>
<dbReference type="InterPro" id="IPR039537">
    <property type="entry name" value="Retrotran_Ty1/copia-like"/>
</dbReference>
<keyword evidence="1" id="KW-0479">Metal-binding</keyword>
<name>A0A6L2JN71_TANCI</name>
<keyword evidence="4" id="KW-0175">Coiled coil</keyword>
<dbReference type="InterPro" id="IPR013103">
    <property type="entry name" value="RVT_2"/>
</dbReference>
<feature type="compositionally biased region" description="Basic residues" evidence="5">
    <location>
        <begin position="916"/>
        <end position="931"/>
    </location>
</feature>
<sequence length="1255" mass="142842">MLTLTDSYTLTGIYSLTVINASLTENNLHQQCKLFSRGNSSTQQWEHFFTSSVGKCTNSGNALEHLIPNKAPAEGRGYAGNLPWFNRCKAHHQPGPYPPRCSKCHKLGHEEEDYQTRIPVARGNLLQNVTCYGCGEKGHYRDKCPRGRNPNNEGARGGTYIMRTKDPQQDPNVIMARTPQQNGVVEKRNRTLIEAARTMLANSKLPTTFSTEAVSNACYVQNRVLVVKPHNKTPYARFHGRTPMLSFMRPFGCLVTIFNTIDHLGKFDGKANKGFFVGYSLNSKAFREFNSRTRIVKETLHIRFSENTPNSVGSGPNWLFDIDALTKTMNYQPVIACTQYNGNAGKKDNNNAGQARKKKKPRKDYIFLPLWNDDPPFPQEPKSSQDDGFKPSNDVGKKVNTVSRQENECKDQEEKDSVNITNRVNAVSSTANAASNKVNVVGRKLSIELFDDLNMLELEDISIFKDSNEDVFGAEANLNNLESNFQVSPIPTTRIHKDHPFEKVIGDLHSAPQTRRMNKLDEIGIVIRNKVRLVTQGHTQEEGIDYDEVFAPVARIEAIRLFPAYASFKDFVMYQMDVKSAFLYGKIKEEVYVCQPLGFEDSGFLDKVYKVEKALYGLHQAPRAWPDIMFAVCACARYQVNPKVSHFHAVKRIFRYLKGQPKLGLWYPKDSPFDLMAYTDSDYAGASLDRKSTTGDTHNLVAYLAKPTESEGFEQIVDFLNAHPIRRDLLADEDGIDCILNTTIFENLTLMGYEKVFKRLTFYKSLFSYQWKFLIHTILQCLSPKITAWNEFSSIIASAIICLATNRTFNFKKMIFDGMLRNLDNVSGKILMYSRFIQTFLDKQLDGLPTHKEKYDVSFHTKKVFANIKRIGKGFSGKETSLFSTTIGPNQVQMGEGLTQPTNTHQTPTFDMPLPKLKKTQKPKKPKRKTTKVPQPSESTNIVADEAVHKEGLTVLRQDTMRDTSADTRRVKKLEKKYMSRTHKLKRLYKVGLTAKVISSSDDEALDKKDTSKHERIDEIDADENIALEEVVKVVTTAKMIVDAAQVTTAIANISVSAAETIVTTAPNITAESTKINFEDKGKGKAKLIEEPKMLKKRKHQIRAEKELAKKLQAEMQAKINEVDRLARERSQKEQEANDALINTWDDIQGKIDVDAQLAQRLHEEEQLQLIDVEKAKLFMKFMKKRRKLFAAKRDKEKRNKPPTKAQQRSIMRTYLENMDGWKIKSVKKSFAEIQELFDKAMKRIYTLLILEQNW</sequence>
<dbReference type="InterPro" id="IPR012337">
    <property type="entry name" value="RNaseH-like_sf"/>
</dbReference>
<dbReference type="PANTHER" id="PTHR42648:SF32">
    <property type="entry name" value="RIBONUCLEASE H-LIKE DOMAIN, GAG-PRE-INTEGRASE DOMAIN PROTEIN-RELATED"/>
    <property type="match status" value="1"/>
</dbReference>
<dbReference type="Gene3D" id="3.30.420.10">
    <property type="entry name" value="Ribonuclease H-like superfamily/Ribonuclease H"/>
    <property type="match status" value="1"/>
</dbReference>
<keyword evidence="2" id="KW-0378">Hydrolase</keyword>
<feature type="coiled-coil region" evidence="4">
    <location>
        <begin position="1095"/>
        <end position="1143"/>
    </location>
</feature>
<evidence type="ECO:0000256" key="2">
    <source>
        <dbReference type="ARBA" id="ARBA00022801"/>
    </source>
</evidence>
<dbReference type="PANTHER" id="PTHR42648">
    <property type="entry name" value="TRANSPOSASE, PUTATIVE-RELATED"/>
    <property type="match status" value="1"/>
</dbReference>
<evidence type="ECO:0000259" key="6">
    <source>
        <dbReference type="PROSITE" id="PS50158"/>
    </source>
</evidence>
<dbReference type="Pfam" id="PF07727">
    <property type="entry name" value="RVT_2"/>
    <property type="match status" value="1"/>
</dbReference>
<evidence type="ECO:0000256" key="5">
    <source>
        <dbReference type="SAM" id="MobiDB-lite"/>
    </source>
</evidence>
<feature type="region of interest" description="Disordered" evidence="5">
    <location>
        <begin position="340"/>
        <end position="416"/>
    </location>
</feature>